<evidence type="ECO:0000313" key="2">
    <source>
        <dbReference type="Proteomes" id="UP000675882"/>
    </source>
</evidence>
<keyword evidence="2" id="KW-1185">Reference proteome</keyword>
<sequence length="55" mass="6447">MDYLLIIVNNKKRFEDRENARVPGTVKLYMNFKKTSQAKKAEYFRAFLDSAGNSE</sequence>
<dbReference type="Proteomes" id="UP000675882">
    <property type="component" value="Unassembled WGS sequence"/>
</dbReference>
<comment type="caution">
    <text evidence="1">The sequence shown here is derived from an EMBL/GenBank/DDBJ whole genome shotgun (WGS) entry which is preliminary data.</text>
</comment>
<protein>
    <submittedName>
        <fullName evidence="1">Uncharacterized protein</fullName>
    </submittedName>
</protein>
<reference evidence="1" key="1">
    <citation type="submission" date="2021-02" db="EMBL/GenBank/DDBJ databases">
        <authorList>
            <person name="Han P."/>
        </authorList>
    </citation>
    <scope>NUCLEOTIDE SEQUENCE</scope>
    <source>
        <strain evidence="1">Candidatus Nitrotoga sp. ZN8</strain>
    </source>
</reference>
<dbReference type="AlphaFoldDB" id="A0A916BFK1"/>
<name>A0A916BFK1_9PROT</name>
<organism evidence="1 2">
    <name type="scientific">Candidatus Nitrotoga fabula</name>
    <dbReference type="NCBI Taxonomy" id="2182327"/>
    <lineage>
        <taxon>Bacteria</taxon>
        <taxon>Pseudomonadati</taxon>
        <taxon>Pseudomonadota</taxon>
        <taxon>Betaproteobacteria</taxon>
        <taxon>Nitrosomonadales</taxon>
        <taxon>Gallionellaceae</taxon>
        <taxon>Candidatus Nitrotoga</taxon>
    </lineage>
</organism>
<proteinExistence type="predicted"/>
<dbReference type="EMBL" id="CAJNBL010000028">
    <property type="protein sequence ID" value="CAE6725234.1"/>
    <property type="molecule type" value="Genomic_DNA"/>
</dbReference>
<evidence type="ECO:0000313" key="1">
    <source>
        <dbReference type="EMBL" id="CAE6725234.1"/>
    </source>
</evidence>
<accession>A0A916BFK1</accession>
<gene>
    <name evidence="1" type="ORF">NTGZN8_340047</name>
</gene>